<feature type="compositionally biased region" description="Basic and acidic residues" evidence="5">
    <location>
        <begin position="16"/>
        <end position="33"/>
    </location>
</feature>
<comment type="subcellular location">
    <subcellularLocation>
        <location evidence="1">Nucleus</location>
        <location evidence="1">Nucleolus</location>
    </subcellularLocation>
</comment>
<keyword evidence="7" id="KW-1185">Reference proteome</keyword>
<gene>
    <name evidence="6" type="primary">FCF1</name>
    <name evidence="6" type="ORF">MHBO_000116</name>
</gene>
<sequence length="182" mass="20467">MAKTKRKFAKVKRRISPRDSRLRKEAPDKKEDQLVRRIEKQSAAMFFSYNTALGPPYRVLLDTNFINFSLKNKLDILPAMTDCLLAQCAVFVTDCVMAELEKLGPKFRMALKFFLLSRIAKDERFERLACSHSGTYADDCLVNRVSTVSDKFTFSTSATSWPLATGTSKDGSGKSPECPSCS</sequence>
<keyword evidence="4" id="KW-0539">Nucleus</keyword>
<dbReference type="CDD" id="cd09864">
    <property type="entry name" value="PIN_Fcf1-like"/>
    <property type="match status" value="1"/>
</dbReference>
<evidence type="ECO:0000256" key="4">
    <source>
        <dbReference type="ARBA" id="ARBA00023242"/>
    </source>
</evidence>
<evidence type="ECO:0000256" key="5">
    <source>
        <dbReference type="SAM" id="MobiDB-lite"/>
    </source>
</evidence>
<dbReference type="InterPro" id="IPR029060">
    <property type="entry name" value="PIN-like_dom_sf"/>
</dbReference>
<feature type="compositionally biased region" description="Basic residues" evidence="5">
    <location>
        <begin position="1"/>
        <end position="15"/>
    </location>
</feature>
<name>A0ABV2AEE3_9EUKA</name>
<dbReference type="PANTHER" id="PTHR12416">
    <property type="entry name" value="RRNA-PROCESSING PROTEIN UTP23 HOMOLOG"/>
    <property type="match status" value="1"/>
</dbReference>
<dbReference type="InterPro" id="IPR006984">
    <property type="entry name" value="Fcf1/UTP23"/>
</dbReference>
<dbReference type="Gene3D" id="3.40.50.1010">
    <property type="entry name" value="5'-nuclease"/>
    <property type="match status" value="1"/>
</dbReference>
<dbReference type="Proteomes" id="UP001439008">
    <property type="component" value="Unassembled WGS sequence"/>
</dbReference>
<keyword evidence="2" id="KW-0690">Ribosome biogenesis</keyword>
<feature type="region of interest" description="Disordered" evidence="5">
    <location>
        <begin position="1"/>
        <end position="33"/>
    </location>
</feature>
<protein>
    <submittedName>
        <fullName evidence="6">rRNA-processing protein fcf1</fullName>
    </submittedName>
</protein>
<feature type="region of interest" description="Disordered" evidence="5">
    <location>
        <begin position="163"/>
        <end position="182"/>
    </location>
</feature>
<evidence type="ECO:0000256" key="1">
    <source>
        <dbReference type="ARBA" id="ARBA00004604"/>
    </source>
</evidence>
<proteinExistence type="predicted"/>
<accession>A0ABV2AEE3</accession>
<dbReference type="Pfam" id="PF04900">
    <property type="entry name" value="Fcf1"/>
    <property type="match status" value="1"/>
</dbReference>
<dbReference type="EMBL" id="JBDODL010000014">
    <property type="protein sequence ID" value="MES1918095.1"/>
    <property type="molecule type" value="Genomic_DNA"/>
</dbReference>
<organism evidence="6 7">
    <name type="scientific">Bonamia ostreae</name>
    <dbReference type="NCBI Taxonomy" id="126728"/>
    <lineage>
        <taxon>Eukaryota</taxon>
        <taxon>Sar</taxon>
        <taxon>Rhizaria</taxon>
        <taxon>Endomyxa</taxon>
        <taxon>Ascetosporea</taxon>
        <taxon>Haplosporida</taxon>
        <taxon>Bonamia</taxon>
    </lineage>
</organism>
<dbReference type="SUPFAM" id="SSF88723">
    <property type="entry name" value="PIN domain-like"/>
    <property type="match status" value="1"/>
</dbReference>
<evidence type="ECO:0000313" key="6">
    <source>
        <dbReference type="EMBL" id="MES1918095.1"/>
    </source>
</evidence>
<keyword evidence="3" id="KW-0698">rRNA processing</keyword>
<evidence type="ECO:0000256" key="2">
    <source>
        <dbReference type="ARBA" id="ARBA00022517"/>
    </source>
</evidence>
<comment type="caution">
    <text evidence="6">The sequence shown here is derived from an EMBL/GenBank/DDBJ whole genome shotgun (WGS) entry which is preliminary data.</text>
</comment>
<reference evidence="6 7" key="1">
    <citation type="journal article" date="2024" name="BMC Biol.">
        <title>Comparative genomics of Ascetosporea gives new insight into the evolutionary basis for animal parasitism in Rhizaria.</title>
        <authorList>
            <person name="Hiltunen Thoren M."/>
            <person name="Onut-Brannstrom I."/>
            <person name="Alfjorden A."/>
            <person name="Peckova H."/>
            <person name="Swords F."/>
            <person name="Hooper C."/>
            <person name="Holzer A.S."/>
            <person name="Bass D."/>
            <person name="Burki F."/>
        </authorList>
    </citation>
    <scope>NUCLEOTIDE SEQUENCE [LARGE SCALE GENOMIC DNA]</scope>
    <source>
        <strain evidence="6">20-A016</strain>
    </source>
</reference>
<dbReference type="InterPro" id="IPR037503">
    <property type="entry name" value="Fcf1_PIN"/>
</dbReference>
<evidence type="ECO:0000256" key="3">
    <source>
        <dbReference type="ARBA" id="ARBA00022552"/>
    </source>
</evidence>
<evidence type="ECO:0000313" key="7">
    <source>
        <dbReference type="Proteomes" id="UP001439008"/>
    </source>
</evidence>